<feature type="domain" description="BROMI middle region" evidence="2">
    <location>
        <begin position="468"/>
        <end position="531"/>
    </location>
</feature>
<name>A0A8E0RS90_9TREM</name>
<organism evidence="3 4">
    <name type="scientific">Fasciolopsis buskii</name>
    <dbReference type="NCBI Taxonomy" id="27845"/>
    <lineage>
        <taxon>Eukaryota</taxon>
        <taxon>Metazoa</taxon>
        <taxon>Spiralia</taxon>
        <taxon>Lophotrochozoa</taxon>
        <taxon>Platyhelminthes</taxon>
        <taxon>Trematoda</taxon>
        <taxon>Digenea</taxon>
        <taxon>Plagiorchiida</taxon>
        <taxon>Echinostomata</taxon>
        <taxon>Echinostomatoidea</taxon>
        <taxon>Fasciolidae</taxon>
        <taxon>Fasciolopsis</taxon>
    </lineage>
</organism>
<evidence type="ECO:0000256" key="1">
    <source>
        <dbReference type="SAM" id="MobiDB-lite"/>
    </source>
</evidence>
<sequence>MVIFDAAHEMHQSSTRGDIITSHYKGKLMKILSTEMAKIQLASGVTDPKDYEKLLFQLKMLPSYQRLLKKLRDRTEKIVRSLGSDQAKRLVQILDSSTTEAGDDCYATLGEISKIFAVNQTDSELCFELDDDQNENRTSNENEGDLEEEDTNDDEDNESTESSSRGSSPTICGRSPTKRDNFGHVATKAGSLTQSFLVTHRNSPSNNGALEGKEDANDSEVPHPLESTQIDGKQQQQQSSQRKPYQQQRQQKQGQQRQSILRRPPLQMSQSFSDVESSFSSCLNQSGFTVLNQDQLVTLAAALDRNQSQLVNRQQALRHLVHLPIIDIQACEAWSTPALTAVDENKTVLPRDDSPPAENFRPSDKSGEWITWVDSVNLSGGKGSRDTDIRASHSNPLVCGGNLRSGLADALNDSDETLWASFISTLVRLSLALRYISKGLSTTPPNILETYGLLSEFTTTTKILMDLIFRYLPVDHLTFQFKTSGRKLPLVRDGLNIARYPIDRLLRACHLMDQFHRTITHYWIRHSENFILLRNRLFRLSREHGRIIFIPAFDYHDRFLNEIITKCVNVLSIGCPDIDTTGPFNVTDKWPTQLIPIHLLSLIDPQACWFSKWMHGAYSRVPLVDRLKQNKKILNSVGQVTKPHRLLFFYAASPCSVFVLVRLMLDYLQNQNPSGNLNDSGKYLSAFVLRSITLLPFKGTSPFHMTTKCLVELAKNPRYGASCFVQDSGQPSSRISDRSQPIVKLTTSLLSLFPIKVYP</sequence>
<feature type="compositionally biased region" description="Low complexity" evidence="1">
    <location>
        <begin position="233"/>
        <end position="259"/>
    </location>
</feature>
<evidence type="ECO:0000313" key="3">
    <source>
        <dbReference type="EMBL" id="KAA0189484.1"/>
    </source>
</evidence>
<gene>
    <name evidence="3" type="ORF">FBUS_02589</name>
</gene>
<protein>
    <recommendedName>
        <fullName evidence="2">BROMI middle region domain-containing protein</fullName>
    </recommendedName>
</protein>
<reference evidence="3" key="1">
    <citation type="submission" date="2019-05" db="EMBL/GenBank/DDBJ databases">
        <title>Annotation for the trematode Fasciolopsis buski.</title>
        <authorList>
            <person name="Choi Y.-J."/>
        </authorList>
    </citation>
    <scope>NUCLEOTIDE SEQUENCE</scope>
    <source>
        <strain evidence="3">HT</strain>
        <tissue evidence="3">Whole worm</tissue>
    </source>
</reference>
<feature type="compositionally biased region" description="Polar residues" evidence="1">
    <location>
        <begin position="199"/>
        <end position="208"/>
    </location>
</feature>
<feature type="domain" description="BROMI middle region" evidence="2">
    <location>
        <begin position="555"/>
        <end position="633"/>
    </location>
</feature>
<feature type="compositionally biased region" description="Basic and acidic residues" evidence="1">
    <location>
        <begin position="211"/>
        <end position="223"/>
    </location>
</feature>
<dbReference type="OrthoDB" id="6288716at2759"/>
<evidence type="ECO:0000313" key="4">
    <source>
        <dbReference type="Proteomes" id="UP000728185"/>
    </source>
</evidence>
<dbReference type="AlphaFoldDB" id="A0A8E0RS90"/>
<proteinExistence type="predicted"/>
<evidence type="ECO:0000259" key="2">
    <source>
        <dbReference type="Pfam" id="PF14961"/>
    </source>
</evidence>
<dbReference type="InterPro" id="IPR032735">
    <property type="entry name" value="BROMI_M"/>
</dbReference>
<dbReference type="EMBL" id="LUCM01007702">
    <property type="protein sequence ID" value="KAA0189484.1"/>
    <property type="molecule type" value="Genomic_DNA"/>
</dbReference>
<keyword evidence="4" id="KW-1185">Reference proteome</keyword>
<comment type="caution">
    <text evidence="3">The sequence shown here is derived from an EMBL/GenBank/DDBJ whole genome shotgun (WGS) entry which is preliminary data.</text>
</comment>
<feature type="region of interest" description="Disordered" evidence="1">
    <location>
        <begin position="199"/>
        <end position="273"/>
    </location>
</feature>
<dbReference type="Pfam" id="PF14961">
    <property type="entry name" value="BROMI"/>
    <property type="match status" value="2"/>
</dbReference>
<feature type="region of interest" description="Disordered" evidence="1">
    <location>
        <begin position="128"/>
        <end position="183"/>
    </location>
</feature>
<accession>A0A8E0RS90</accession>
<feature type="compositionally biased region" description="Acidic residues" evidence="1">
    <location>
        <begin position="142"/>
        <end position="159"/>
    </location>
</feature>
<dbReference type="Proteomes" id="UP000728185">
    <property type="component" value="Unassembled WGS sequence"/>
</dbReference>